<dbReference type="PANTHER" id="PTHR46797">
    <property type="entry name" value="HTH-TYPE TRANSCRIPTIONAL REGULATOR"/>
    <property type="match status" value="1"/>
</dbReference>
<keyword evidence="2" id="KW-0238">DNA-binding</keyword>
<name>A0A1P8EHH9_9GAMM</name>
<dbReference type="InterPro" id="IPR011051">
    <property type="entry name" value="RmlC_Cupin_sf"/>
</dbReference>
<dbReference type="CDD" id="cd00093">
    <property type="entry name" value="HTH_XRE"/>
    <property type="match status" value="1"/>
</dbReference>
<gene>
    <name evidence="5" type="ORF">BEN76_06310</name>
</gene>
<keyword evidence="1" id="KW-0805">Transcription regulation</keyword>
<dbReference type="InterPro" id="IPR013096">
    <property type="entry name" value="Cupin_2"/>
</dbReference>
<evidence type="ECO:0000256" key="3">
    <source>
        <dbReference type="ARBA" id="ARBA00023163"/>
    </source>
</evidence>
<dbReference type="CDD" id="cd02209">
    <property type="entry name" value="cupin_XRE_C"/>
    <property type="match status" value="1"/>
</dbReference>
<dbReference type="PROSITE" id="PS50943">
    <property type="entry name" value="HTH_CROC1"/>
    <property type="match status" value="1"/>
</dbReference>
<dbReference type="GO" id="GO:0005829">
    <property type="term" value="C:cytosol"/>
    <property type="evidence" value="ECO:0007669"/>
    <property type="project" value="TreeGrafter"/>
</dbReference>
<proteinExistence type="predicted"/>
<dbReference type="PANTHER" id="PTHR46797:SF23">
    <property type="entry name" value="HTH-TYPE TRANSCRIPTIONAL REGULATOR SUTR"/>
    <property type="match status" value="1"/>
</dbReference>
<organism evidence="5 6">
    <name type="scientific">Acinetobacter soli</name>
    <dbReference type="NCBI Taxonomy" id="487316"/>
    <lineage>
        <taxon>Bacteria</taxon>
        <taxon>Pseudomonadati</taxon>
        <taxon>Pseudomonadota</taxon>
        <taxon>Gammaproteobacteria</taxon>
        <taxon>Moraxellales</taxon>
        <taxon>Moraxellaceae</taxon>
        <taxon>Acinetobacter</taxon>
    </lineage>
</organism>
<dbReference type="KEGG" id="asol:BEN76_06310"/>
<dbReference type="InterPro" id="IPR014710">
    <property type="entry name" value="RmlC-like_jellyroll"/>
</dbReference>
<dbReference type="GO" id="GO:0003700">
    <property type="term" value="F:DNA-binding transcription factor activity"/>
    <property type="evidence" value="ECO:0007669"/>
    <property type="project" value="TreeGrafter"/>
</dbReference>
<reference evidence="5 6" key="1">
    <citation type="submission" date="2016-08" db="EMBL/GenBank/DDBJ databases">
        <title>Complete genome sequence of Acinetobacter baylyi strain GFJ2.</title>
        <authorList>
            <person name="Tabata M."/>
            <person name="Kuboki S."/>
            <person name="Gibu N."/>
            <person name="Kinouchi Y."/>
            <person name="Vangnai A."/>
            <person name="Kasai D."/>
            <person name="Fukuda M."/>
        </authorList>
    </citation>
    <scope>NUCLEOTIDE SEQUENCE [LARGE SCALE GENOMIC DNA]</scope>
    <source>
        <strain evidence="5 6">GFJ2</strain>
    </source>
</reference>
<dbReference type="InterPro" id="IPR050807">
    <property type="entry name" value="TransReg_Diox_bact_type"/>
</dbReference>
<evidence type="ECO:0000256" key="2">
    <source>
        <dbReference type="ARBA" id="ARBA00023125"/>
    </source>
</evidence>
<dbReference type="GO" id="GO:0003677">
    <property type="term" value="F:DNA binding"/>
    <property type="evidence" value="ECO:0007669"/>
    <property type="project" value="UniProtKB-KW"/>
</dbReference>
<dbReference type="Pfam" id="PF07883">
    <property type="entry name" value="Cupin_2"/>
    <property type="match status" value="1"/>
</dbReference>
<dbReference type="Proteomes" id="UP000185674">
    <property type="component" value="Chromosome"/>
</dbReference>
<dbReference type="InterPro" id="IPR010982">
    <property type="entry name" value="Lambda_DNA-bd_dom_sf"/>
</dbReference>
<keyword evidence="3" id="KW-0804">Transcription</keyword>
<accession>A0A1P8EHH9</accession>
<dbReference type="RefSeq" id="WP_076032620.1">
    <property type="nucleotide sequence ID" value="NZ_CP016896.1"/>
</dbReference>
<dbReference type="Pfam" id="PF01381">
    <property type="entry name" value="HTH_3"/>
    <property type="match status" value="1"/>
</dbReference>
<dbReference type="SUPFAM" id="SSF51182">
    <property type="entry name" value="RmlC-like cupins"/>
    <property type="match status" value="1"/>
</dbReference>
<dbReference type="SMART" id="SM00530">
    <property type="entry name" value="HTH_XRE"/>
    <property type="match status" value="1"/>
</dbReference>
<evidence type="ECO:0000256" key="1">
    <source>
        <dbReference type="ARBA" id="ARBA00023015"/>
    </source>
</evidence>
<dbReference type="Gene3D" id="2.60.120.10">
    <property type="entry name" value="Jelly Rolls"/>
    <property type="match status" value="1"/>
</dbReference>
<dbReference type="STRING" id="487316.BEN76_06310"/>
<evidence type="ECO:0000259" key="4">
    <source>
        <dbReference type="PROSITE" id="PS50943"/>
    </source>
</evidence>
<dbReference type="SUPFAM" id="SSF47413">
    <property type="entry name" value="lambda repressor-like DNA-binding domains"/>
    <property type="match status" value="1"/>
</dbReference>
<evidence type="ECO:0000313" key="6">
    <source>
        <dbReference type="Proteomes" id="UP000185674"/>
    </source>
</evidence>
<feature type="domain" description="HTH cro/C1-type" evidence="4">
    <location>
        <begin position="13"/>
        <end position="67"/>
    </location>
</feature>
<protein>
    <submittedName>
        <fullName evidence="5">Cro/Cl family transcriptional regulator</fullName>
    </submittedName>
</protein>
<dbReference type="InterPro" id="IPR001387">
    <property type="entry name" value="Cro/C1-type_HTH"/>
</dbReference>
<dbReference type="Gene3D" id="1.10.260.40">
    <property type="entry name" value="lambda repressor-like DNA-binding domains"/>
    <property type="match status" value="1"/>
</dbReference>
<dbReference type="eggNOG" id="COG1396">
    <property type="taxonomic scope" value="Bacteria"/>
</dbReference>
<evidence type="ECO:0000313" key="5">
    <source>
        <dbReference type="EMBL" id="APV35649.1"/>
    </source>
</evidence>
<sequence>MTNKVLEFVGHNIRHFREKASLSQVELANLAGLSRRTVIALESNQMNISLAKLDAIASALKIDFVTLVSDHAHDLPKLTNVLAWKGSQPESYATLVGAMPSKHQTEMWVWCLGTGEKYEAEPDADGWHEMIWVLEGELTLQINDTAHILKANESLVFPSSTHYTYINSGLNTVKFIRNVAH</sequence>
<dbReference type="AlphaFoldDB" id="A0A1P8EHH9"/>
<dbReference type="EMBL" id="CP016896">
    <property type="protein sequence ID" value="APV35649.1"/>
    <property type="molecule type" value="Genomic_DNA"/>
</dbReference>